<dbReference type="Pfam" id="PF10406">
    <property type="entry name" value="TAF8_C"/>
    <property type="match status" value="1"/>
</dbReference>
<feature type="region of interest" description="Disordered" evidence="7">
    <location>
        <begin position="316"/>
        <end position="345"/>
    </location>
</feature>
<comment type="subcellular location">
    <subcellularLocation>
        <location evidence="1">Nucleus</location>
    </subcellularLocation>
</comment>
<name>A0ABY7DZW6_MYAAR</name>
<evidence type="ECO:0000256" key="5">
    <source>
        <dbReference type="ARBA" id="ARBA00023163"/>
    </source>
</evidence>
<evidence type="ECO:0000256" key="4">
    <source>
        <dbReference type="ARBA" id="ARBA00023015"/>
    </source>
</evidence>
<dbReference type="Proteomes" id="UP001164746">
    <property type="component" value="Chromosome 4"/>
</dbReference>
<proteinExistence type="inferred from homology"/>
<sequence>MADTVFFKMLYIYSGVCNAVKMAMVDNQLVNHVFLCVALDLLQTTLNVRVGWPVKCCVGPPSCPGLVQSEQCQAPPGSLKGEDIHLMRYMPADWRARHCSRVCGNPSITQPFFTQSNSFIRSPMIVIHNSHINQELYWIFSVFREDTMDALSKSRRKALKVAVGALCTEVGYGMAEESAIETLTEMLQSELCGRTEVMVTDVLMSLVDQGINIESIPAYANRLNKSVLVPPVQRVLAAGDKQDHPGYIPDHLPQFPDPHTYIRTDTRKQPVSEYQLIREKAASYKLIAVQPHPQPYLAALLPKDQDLDTLEASDIPTYTAPIPRGRADPDGTSVDPDSIDNPYLMPVKMPKYRKYKVS</sequence>
<comment type="similarity">
    <text evidence="2">Belongs to the TAF8 family.</text>
</comment>
<accession>A0ABY7DZW6</accession>
<evidence type="ECO:0000313" key="9">
    <source>
        <dbReference type="EMBL" id="WAR01699.1"/>
    </source>
</evidence>
<evidence type="ECO:0000259" key="8">
    <source>
        <dbReference type="SMART" id="SM00576"/>
    </source>
</evidence>
<dbReference type="InterPro" id="IPR019473">
    <property type="entry name" value="TFIID_su8_C"/>
</dbReference>
<dbReference type="InterPro" id="IPR006565">
    <property type="entry name" value="BTP"/>
</dbReference>
<keyword evidence="5" id="KW-0804">Transcription</keyword>
<dbReference type="CDD" id="cd22918">
    <property type="entry name" value="HFD_TAF8"/>
    <property type="match status" value="1"/>
</dbReference>
<evidence type="ECO:0000256" key="2">
    <source>
        <dbReference type="ARBA" id="ARBA00008767"/>
    </source>
</evidence>
<evidence type="ECO:0000256" key="1">
    <source>
        <dbReference type="ARBA" id="ARBA00004123"/>
    </source>
</evidence>
<gene>
    <name evidence="9" type="ORF">MAR_008257</name>
</gene>
<protein>
    <recommendedName>
        <fullName evidence="3">Transcription initiation factor TFIID subunit 8</fullName>
    </recommendedName>
</protein>
<dbReference type="InterPro" id="IPR037818">
    <property type="entry name" value="TAF8"/>
</dbReference>
<dbReference type="CDD" id="cd08049">
    <property type="entry name" value="TAF8"/>
    <property type="match status" value="1"/>
</dbReference>
<dbReference type="EMBL" id="CP111015">
    <property type="protein sequence ID" value="WAR01699.1"/>
    <property type="molecule type" value="Genomic_DNA"/>
</dbReference>
<feature type="domain" description="Bromodomain associated" evidence="8">
    <location>
        <begin position="152"/>
        <end position="215"/>
    </location>
</feature>
<evidence type="ECO:0000313" key="10">
    <source>
        <dbReference type="Proteomes" id="UP001164746"/>
    </source>
</evidence>
<dbReference type="PANTHER" id="PTHR46469:SF1">
    <property type="entry name" value="TRANSCRIPTION INITIATION FACTOR TFIID SUBUNIT 8"/>
    <property type="match status" value="1"/>
</dbReference>
<keyword evidence="10" id="KW-1185">Reference proteome</keyword>
<evidence type="ECO:0000256" key="3">
    <source>
        <dbReference type="ARBA" id="ARBA00017307"/>
    </source>
</evidence>
<dbReference type="PANTHER" id="PTHR46469">
    <property type="entry name" value="TRANSCRIPTION INITIATION FACTOR TFIID SUBUNIT 8"/>
    <property type="match status" value="1"/>
</dbReference>
<dbReference type="InterPro" id="IPR009072">
    <property type="entry name" value="Histone-fold"/>
</dbReference>
<keyword evidence="6" id="KW-0539">Nucleus</keyword>
<dbReference type="SMART" id="SM00576">
    <property type="entry name" value="BTP"/>
    <property type="match status" value="1"/>
</dbReference>
<keyword evidence="4" id="KW-0805">Transcription regulation</keyword>
<evidence type="ECO:0000256" key="7">
    <source>
        <dbReference type="SAM" id="MobiDB-lite"/>
    </source>
</evidence>
<dbReference type="Pfam" id="PF07524">
    <property type="entry name" value="Bromo_TP"/>
    <property type="match status" value="1"/>
</dbReference>
<organism evidence="9 10">
    <name type="scientific">Mya arenaria</name>
    <name type="common">Soft-shell clam</name>
    <dbReference type="NCBI Taxonomy" id="6604"/>
    <lineage>
        <taxon>Eukaryota</taxon>
        <taxon>Metazoa</taxon>
        <taxon>Spiralia</taxon>
        <taxon>Lophotrochozoa</taxon>
        <taxon>Mollusca</taxon>
        <taxon>Bivalvia</taxon>
        <taxon>Autobranchia</taxon>
        <taxon>Heteroconchia</taxon>
        <taxon>Euheterodonta</taxon>
        <taxon>Imparidentia</taxon>
        <taxon>Neoheterodontei</taxon>
        <taxon>Myida</taxon>
        <taxon>Myoidea</taxon>
        <taxon>Myidae</taxon>
        <taxon>Mya</taxon>
    </lineage>
</organism>
<evidence type="ECO:0000256" key="6">
    <source>
        <dbReference type="ARBA" id="ARBA00023242"/>
    </source>
</evidence>
<reference evidence="9" key="1">
    <citation type="submission" date="2022-11" db="EMBL/GenBank/DDBJ databases">
        <title>Centuries of genome instability and evolution in soft-shell clam transmissible cancer (bioRxiv).</title>
        <authorList>
            <person name="Hart S.F.M."/>
            <person name="Yonemitsu M.A."/>
            <person name="Giersch R.M."/>
            <person name="Beal B.F."/>
            <person name="Arriagada G."/>
            <person name="Davis B.W."/>
            <person name="Ostrander E.A."/>
            <person name="Goff S.P."/>
            <person name="Metzger M.J."/>
        </authorList>
    </citation>
    <scope>NUCLEOTIDE SEQUENCE</scope>
    <source>
        <strain evidence="9">MELC-2E11</strain>
        <tissue evidence="9">Siphon/mantle</tissue>
    </source>
</reference>
<dbReference type="Gene3D" id="1.10.20.10">
    <property type="entry name" value="Histone, subunit A"/>
    <property type="match status" value="2"/>
</dbReference>